<dbReference type="PROSITE" id="PS50929">
    <property type="entry name" value="ABC_TM1F"/>
    <property type="match status" value="1"/>
</dbReference>
<evidence type="ECO:0000256" key="5">
    <source>
        <dbReference type="ARBA" id="ARBA00022840"/>
    </source>
</evidence>
<dbReference type="Gene3D" id="1.20.1560.10">
    <property type="entry name" value="ABC transporter type 1, transmembrane domain"/>
    <property type="match status" value="1"/>
</dbReference>
<dbReference type="GO" id="GO:0008559">
    <property type="term" value="F:ABC-type xenobiotic transporter activity"/>
    <property type="evidence" value="ECO:0007669"/>
    <property type="project" value="UniProtKB-EC"/>
</dbReference>
<evidence type="ECO:0000256" key="7">
    <source>
        <dbReference type="ARBA" id="ARBA00023136"/>
    </source>
</evidence>
<feature type="transmembrane region" description="Helical" evidence="13">
    <location>
        <begin position="70"/>
        <end position="90"/>
    </location>
</feature>
<dbReference type="RefSeq" id="WP_074750421.1">
    <property type="nucleotide sequence ID" value="NZ_CAXVJC010000010.1"/>
</dbReference>
<dbReference type="InterPro" id="IPR027417">
    <property type="entry name" value="P-loop_NTPase"/>
</dbReference>
<keyword evidence="7 13" id="KW-0472">Membrane</keyword>
<evidence type="ECO:0000256" key="9">
    <source>
        <dbReference type="ARBA" id="ARBA00034018"/>
    </source>
</evidence>
<comment type="catalytic activity">
    <reaction evidence="9">
        <text>ATP + H2O + xenobioticSide 1 = ADP + phosphate + xenobioticSide 2.</text>
        <dbReference type="EC" id="7.6.2.2"/>
    </reaction>
</comment>
<reference evidence="16 17" key="1">
    <citation type="submission" date="2016-10" db="EMBL/GenBank/DDBJ databases">
        <authorList>
            <person name="de Groot N.N."/>
        </authorList>
    </citation>
    <scope>NUCLEOTIDE SEQUENCE [LARGE SCALE GENOMIC DNA]</scope>
    <source>
        <strain evidence="16 17">M79</strain>
    </source>
</reference>
<dbReference type="AlphaFoldDB" id="A0A1I4FLR0"/>
<evidence type="ECO:0000256" key="1">
    <source>
        <dbReference type="ARBA" id="ARBA00004651"/>
    </source>
</evidence>
<protein>
    <recommendedName>
        <fullName evidence="12">Multidrug resistance ABC transporter ATP-binding and permease protein</fullName>
        <ecNumber evidence="2">7.6.2.2</ecNumber>
    </recommendedName>
</protein>
<sequence>MEKEIKVNKIKSKDFLKLIAKSKPKYSYFAIGMLSGIVGAVLQLIVPQMIQPLISGFAQGIDYGLLGNVVLVYILSALLGAIGASVLGFFGENVVKRLRLTVWNKMVHLPVKYFDEVKTGEIGSRLVNDTTQVKDLLANTVPQTLTSLLLLVGSIFMMFRMDWQMTVAMVIAVPIATLIIMPLATFGRKFGIQRQDALAGFSGTASEVLSEIRLVKSSNAEVQATQSAEKNINKLYKIGLREAIFDGSMQPIMMLLMMSTIFGLLLYGIHRVAVGAMTMATLMSFLMYLMNMIGSVPTLALFFTASSKASGATARLNEVLEEEQEQLSLGENLDIEGQVLRAENISFSYDDSEEILKNITFEAKPNTIVAFAGPSGGGKSTIFSILERFYKPTGGKLTMGHHDIESLALKDWRSQIGFVSQDSAIMAGTIRDNLTYGLDGTYSDAQLWEVLDLAFARGFVENMPDKLDTQVGERGVKISGGQRQRLAIARAFLRNPKILMLDEATASLDSESEAMVQKALDSLMKGRTTLVIAHRLSTIVDADNIYFIEKGAITGAGKHSALVKSHPLYAQYVQEQLTVAS</sequence>
<dbReference type="InterPro" id="IPR036640">
    <property type="entry name" value="ABC1_TM_sf"/>
</dbReference>
<dbReference type="Pfam" id="PF00664">
    <property type="entry name" value="ABC_membrane"/>
    <property type="match status" value="1"/>
</dbReference>
<keyword evidence="4" id="KW-0547">Nucleotide-binding</keyword>
<comment type="function">
    <text evidence="10">Efflux transporter for a variety of amphiphilic cationic compounds, including antibiotics.</text>
</comment>
<dbReference type="Pfam" id="PF00005">
    <property type="entry name" value="ABC_tran"/>
    <property type="match status" value="1"/>
</dbReference>
<evidence type="ECO:0000259" key="14">
    <source>
        <dbReference type="PROSITE" id="PS50893"/>
    </source>
</evidence>
<comment type="subcellular location">
    <subcellularLocation>
        <location evidence="1">Cell membrane</location>
        <topology evidence="1">Multi-pass membrane protein</topology>
    </subcellularLocation>
</comment>
<evidence type="ECO:0000313" key="17">
    <source>
        <dbReference type="Proteomes" id="UP000181969"/>
    </source>
</evidence>
<evidence type="ECO:0000256" key="6">
    <source>
        <dbReference type="ARBA" id="ARBA00022989"/>
    </source>
</evidence>
<feature type="domain" description="ABC transmembrane type-1" evidence="15">
    <location>
        <begin position="30"/>
        <end position="308"/>
    </location>
</feature>
<dbReference type="OrthoDB" id="9770415at2"/>
<dbReference type="CDD" id="cd18551">
    <property type="entry name" value="ABC_6TM_LmrA_like"/>
    <property type="match status" value="1"/>
</dbReference>
<feature type="transmembrane region" description="Helical" evidence="13">
    <location>
        <begin position="26"/>
        <end position="50"/>
    </location>
</feature>
<dbReference type="GO" id="GO:0016887">
    <property type="term" value="F:ATP hydrolysis activity"/>
    <property type="evidence" value="ECO:0007669"/>
    <property type="project" value="InterPro"/>
</dbReference>
<dbReference type="GO" id="GO:0015421">
    <property type="term" value="F:ABC-type oligopeptide transporter activity"/>
    <property type="evidence" value="ECO:0007669"/>
    <property type="project" value="TreeGrafter"/>
</dbReference>
<evidence type="ECO:0000256" key="3">
    <source>
        <dbReference type="ARBA" id="ARBA00022692"/>
    </source>
</evidence>
<keyword evidence="5 16" id="KW-0067">ATP-binding</keyword>
<evidence type="ECO:0000313" key="16">
    <source>
        <dbReference type="EMBL" id="SFL17837.1"/>
    </source>
</evidence>
<evidence type="ECO:0000259" key="15">
    <source>
        <dbReference type="PROSITE" id="PS50929"/>
    </source>
</evidence>
<evidence type="ECO:0000256" key="11">
    <source>
        <dbReference type="ARBA" id="ARBA00061674"/>
    </source>
</evidence>
<feature type="domain" description="ABC transporter" evidence="14">
    <location>
        <begin position="340"/>
        <end position="575"/>
    </location>
</feature>
<dbReference type="InterPro" id="IPR017871">
    <property type="entry name" value="ABC_transporter-like_CS"/>
</dbReference>
<dbReference type="GO" id="GO:0046677">
    <property type="term" value="P:response to antibiotic"/>
    <property type="evidence" value="ECO:0007669"/>
    <property type="project" value="UniProtKB-KW"/>
</dbReference>
<evidence type="ECO:0000256" key="10">
    <source>
        <dbReference type="ARBA" id="ARBA00059943"/>
    </source>
</evidence>
<dbReference type="InterPro" id="IPR039421">
    <property type="entry name" value="Type_1_exporter"/>
</dbReference>
<accession>A0A1I4FLR0</accession>
<proteinExistence type="inferred from homology"/>
<dbReference type="EMBL" id="FOTJ01000002">
    <property type="protein sequence ID" value="SFL17837.1"/>
    <property type="molecule type" value="Genomic_DNA"/>
</dbReference>
<evidence type="ECO:0000256" key="2">
    <source>
        <dbReference type="ARBA" id="ARBA00012191"/>
    </source>
</evidence>
<keyword evidence="8" id="KW-0046">Antibiotic resistance</keyword>
<dbReference type="SMART" id="SM00382">
    <property type="entry name" value="AAA"/>
    <property type="match status" value="1"/>
</dbReference>
<keyword evidence="6 13" id="KW-1133">Transmembrane helix</keyword>
<dbReference type="PANTHER" id="PTHR43394:SF1">
    <property type="entry name" value="ATP-BINDING CASSETTE SUB-FAMILY B MEMBER 10, MITOCHONDRIAL"/>
    <property type="match status" value="1"/>
</dbReference>
<name>A0A1I4FLR0_9LACT</name>
<dbReference type="InterPro" id="IPR011527">
    <property type="entry name" value="ABC1_TM_dom"/>
</dbReference>
<evidence type="ECO:0000256" key="13">
    <source>
        <dbReference type="SAM" id="Phobius"/>
    </source>
</evidence>
<dbReference type="EC" id="7.6.2.2" evidence="2"/>
<feature type="transmembrane region" description="Helical" evidence="13">
    <location>
        <begin position="165"/>
        <end position="186"/>
    </location>
</feature>
<dbReference type="PROSITE" id="PS50893">
    <property type="entry name" value="ABC_TRANSPORTER_2"/>
    <property type="match status" value="1"/>
</dbReference>
<evidence type="ECO:0000256" key="4">
    <source>
        <dbReference type="ARBA" id="ARBA00022741"/>
    </source>
</evidence>
<gene>
    <name evidence="16" type="ORF">SAMN05216438_1029</name>
</gene>
<dbReference type="FunFam" id="3.40.50.300:FF:000218">
    <property type="entry name" value="Multidrug ABC transporter ATP-binding protein"/>
    <property type="match status" value="1"/>
</dbReference>
<dbReference type="GO" id="GO:0005886">
    <property type="term" value="C:plasma membrane"/>
    <property type="evidence" value="ECO:0007669"/>
    <property type="project" value="UniProtKB-SubCell"/>
</dbReference>
<dbReference type="GO" id="GO:0005524">
    <property type="term" value="F:ATP binding"/>
    <property type="evidence" value="ECO:0007669"/>
    <property type="project" value="UniProtKB-KW"/>
</dbReference>
<comment type="similarity">
    <text evidence="11">Belongs to the ABC transporter superfamily. Multidrug exporter LmrA (TC 3.A.1.117.1) family.</text>
</comment>
<dbReference type="PANTHER" id="PTHR43394">
    <property type="entry name" value="ATP-DEPENDENT PERMEASE MDL1, MITOCHONDRIAL"/>
    <property type="match status" value="1"/>
</dbReference>
<dbReference type="SUPFAM" id="SSF52540">
    <property type="entry name" value="P-loop containing nucleoside triphosphate hydrolases"/>
    <property type="match status" value="1"/>
</dbReference>
<dbReference type="Gene3D" id="3.40.50.300">
    <property type="entry name" value="P-loop containing nucleotide triphosphate hydrolases"/>
    <property type="match status" value="1"/>
</dbReference>
<dbReference type="InterPro" id="IPR003439">
    <property type="entry name" value="ABC_transporter-like_ATP-bd"/>
</dbReference>
<dbReference type="InterPro" id="IPR003593">
    <property type="entry name" value="AAA+_ATPase"/>
</dbReference>
<dbReference type="Proteomes" id="UP000181969">
    <property type="component" value="Unassembled WGS sequence"/>
</dbReference>
<dbReference type="PROSITE" id="PS00211">
    <property type="entry name" value="ABC_TRANSPORTER_1"/>
    <property type="match status" value="1"/>
</dbReference>
<evidence type="ECO:0000256" key="8">
    <source>
        <dbReference type="ARBA" id="ARBA00023251"/>
    </source>
</evidence>
<keyword evidence="3 13" id="KW-0812">Transmembrane</keyword>
<feature type="transmembrane region" description="Helical" evidence="13">
    <location>
        <begin position="252"/>
        <end position="273"/>
    </location>
</feature>
<evidence type="ECO:0000256" key="12">
    <source>
        <dbReference type="ARBA" id="ARBA00072598"/>
    </source>
</evidence>
<dbReference type="SUPFAM" id="SSF90123">
    <property type="entry name" value="ABC transporter transmembrane region"/>
    <property type="match status" value="1"/>
</dbReference>
<feature type="transmembrane region" description="Helical" evidence="13">
    <location>
        <begin position="285"/>
        <end position="305"/>
    </location>
</feature>
<organism evidence="16 17">
    <name type="scientific">Lactococcus garvieae</name>
    <dbReference type="NCBI Taxonomy" id="1363"/>
    <lineage>
        <taxon>Bacteria</taxon>
        <taxon>Bacillati</taxon>
        <taxon>Bacillota</taxon>
        <taxon>Bacilli</taxon>
        <taxon>Lactobacillales</taxon>
        <taxon>Streptococcaceae</taxon>
        <taxon>Lactococcus</taxon>
    </lineage>
</organism>